<keyword evidence="5 8" id="KW-0378">Hydrolase</keyword>
<gene>
    <name evidence="12" type="ORF">M419DRAFT_140846</name>
</gene>
<comment type="similarity">
    <text evidence="1 8">Belongs to the peptidase A1 family.</text>
</comment>
<evidence type="ECO:0000256" key="5">
    <source>
        <dbReference type="ARBA" id="ARBA00022801"/>
    </source>
</evidence>
<feature type="domain" description="Peptidase A1" evidence="11">
    <location>
        <begin position="68"/>
        <end position="396"/>
    </location>
</feature>
<evidence type="ECO:0000313" key="12">
    <source>
        <dbReference type="EMBL" id="ETS03506.1"/>
    </source>
</evidence>
<protein>
    <submittedName>
        <fullName evidence="12">Secreted aspartic proteinase</fullName>
    </submittedName>
</protein>
<feature type="active site" evidence="6">
    <location>
        <position position="289"/>
    </location>
</feature>
<dbReference type="InterPro" id="IPR021109">
    <property type="entry name" value="Peptidase_aspartic_dom_sf"/>
</dbReference>
<dbReference type="Gene3D" id="2.40.70.10">
    <property type="entry name" value="Acid Proteases"/>
    <property type="match status" value="2"/>
</dbReference>
<dbReference type="InterPro" id="IPR001969">
    <property type="entry name" value="Aspartic_peptidase_AS"/>
</dbReference>
<evidence type="ECO:0000256" key="6">
    <source>
        <dbReference type="PIRSR" id="PIRSR601461-1"/>
    </source>
</evidence>
<dbReference type="HOGENOM" id="CLU_013253_9_4_1"/>
<evidence type="ECO:0000256" key="2">
    <source>
        <dbReference type="ARBA" id="ARBA00022670"/>
    </source>
</evidence>
<feature type="chain" id="PRO_5001533916" evidence="10">
    <location>
        <begin position="23"/>
        <end position="535"/>
    </location>
</feature>
<evidence type="ECO:0000313" key="13">
    <source>
        <dbReference type="Proteomes" id="UP000024376"/>
    </source>
</evidence>
<dbReference type="SUPFAM" id="SSF50630">
    <property type="entry name" value="Acid proteases"/>
    <property type="match status" value="1"/>
</dbReference>
<sequence>MRPPTSLSAALTLLLATDYIEAIATPVFPRAKSGDGYLAIPVGTIPRPRKVGKRSAIDATLQNMDFFYAIQVGMGTPPQNVTVLVDTGSSELWVNPDCSTAPSQQQADMCENLGQYNPRRSRTPPVGPFGREEINYGDPTDQSTQTSVDITYYADTLSFGSIQVKNQTFGVVTASDGQAQGIMGLAPDVRGGFPGDEPYSLLLNTMAEQGVIASRVFALDLRHSDSETGAIIYGGLDRSKFVGSLEARPIVRGIKGETRLAVNLTTLGLTLGRSQSFRLSAADTNVMLDSGTTLSRMHEAAAIPILEALGAQDAGEGYFYVPCSTRNAGGSVDFGFGNKVVRVPFSDFILTGEDSSDSDYCFVGIVITTDQQILGDTVLRAGYFVFDWDNREVHIAQAADCGSSDIVVVGRGSDAVPSVQGNCNENEAFPTGSGSPTITASNSGATNLIPTSAFTTTFTVTSCPVFDINCRTGVVTTRTVRPAEATAEPTSTSSPSGSGSGDGDGGGDEDAGVRLVPFTWVLVALGTLAMFVNIV</sequence>
<reference evidence="13" key="1">
    <citation type="journal article" date="2013" name="Ind. Biotechnol.">
        <title>Comparative genomics analysis of Trichoderma reesei strains.</title>
        <authorList>
            <person name="Koike H."/>
            <person name="Aerts A."/>
            <person name="LaButti K."/>
            <person name="Grigoriev I.V."/>
            <person name="Baker S.E."/>
        </authorList>
    </citation>
    <scope>NUCLEOTIDE SEQUENCE [LARGE SCALE GENOMIC DNA]</scope>
    <source>
        <strain evidence="13">ATCC 56765 / BCRC 32924 / NRRL 11460 / Rut C-30</strain>
    </source>
</reference>
<keyword evidence="3 10" id="KW-0732">Signal</keyword>
<keyword evidence="4 8" id="KW-0064">Aspartyl protease</keyword>
<dbReference type="InterPro" id="IPR033121">
    <property type="entry name" value="PEPTIDASE_A1"/>
</dbReference>
<dbReference type="Proteomes" id="UP000024376">
    <property type="component" value="Unassembled WGS sequence"/>
</dbReference>
<dbReference type="PROSITE" id="PS51767">
    <property type="entry name" value="PEPTIDASE_A1"/>
    <property type="match status" value="1"/>
</dbReference>
<name>A0A024SG75_HYPJR</name>
<organism evidence="12 13">
    <name type="scientific">Hypocrea jecorina (strain ATCC 56765 / BCRC 32924 / NRRL 11460 / Rut C-30)</name>
    <name type="common">Trichoderma reesei</name>
    <dbReference type="NCBI Taxonomy" id="1344414"/>
    <lineage>
        <taxon>Eukaryota</taxon>
        <taxon>Fungi</taxon>
        <taxon>Dikarya</taxon>
        <taxon>Ascomycota</taxon>
        <taxon>Pezizomycotina</taxon>
        <taxon>Sordariomycetes</taxon>
        <taxon>Hypocreomycetidae</taxon>
        <taxon>Hypocreales</taxon>
        <taxon>Hypocreaceae</taxon>
        <taxon>Trichoderma</taxon>
    </lineage>
</organism>
<evidence type="ECO:0000256" key="7">
    <source>
        <dbReference type="PIRSR" id="PIRSR601461-2"/>
    </source>
</evidence>
<dbReference type="PANTHER" id="PTHR47966:SF65">
    <property type="entry name" value="ASPARTIC-TYPE ENDOPEPTIDASE"/>
    <property type="match status" value="1"/>
</dbReference>
<evidence type="ECO:0000256" key="10">
    <source>
        <dbReference type="SAM" id="SignalP"/>
    </source>
</evidence>
<evidence type="ECO:0000256" key="8">
    <source>
        <dbReference type="RuleBase" id="RU000454"/>
    </source>
</evidence>
<dbReference type="EMBL" id="KI911143">
    <property type="protein sequence ID" value="ETS03506.1"/>
    <property type="molecule type" value="Genomic_DNA"/>
</dbReference>
<dbReference type="GO" id="GO:0004190">
    <property type="term" value="F:aspartic-type endopeptidase activity"/>
    <property type="evidence" value="ECO:0007669"/>
    <property type="project" value="UniProtKB-KW"/>
</dbReference>
<dbReference type="InterPro" id="IPR033876">
    <property type="entry name" value="SAP-like"/>
</dbReference>
<keyword evidence="7" id="KW-1015">Disulfide bond</keyword>
<feature type="signal peptide" evidence="10">
    <location>
        <begin position="1"/>
        <end position="22"/>
    </location>
</feature>
<dbReference type="PROSITE" id="PS00141">
    <property type="entry name" value="ASP_PROTEASE"/>
    <property type="match status" value="2"/>
</dbReference>
<feature type="region of interest" description="Disordered" evidence="9">
    <location>
        <begin position="480"/>
        <end position="510"/>
    </location>
</feature>
<dbReference type="PANTHER" id="PTHR47966">
    <property type="entry name" value="BETA-SITE APP-CLEAVING ENZYME, ISOFORM A-RELATED"/>
    <property type="match status" value="1"/>
</dbReference>
<feature type="compositionally biased region" description="Low complexity" evidence="9">
    <location>
        <begin position="480"/>
        <end position="497"/>
    </location>
</feature>
<feature type="disulfide bond" evidence="7">
    <location>
        <begin position="323"/>
        <end position="361"/>
    </location>
</feature>
<evidence type="ECO:0000256" key="9">
    <source>
        <dbReference type="SAM" id="MobiDB-lite"/>
    </source>
</evidence>
<proteinExistence type="inferred from homology"/>
<dbReference type="PRINTS" id="PR00792">
    <property type="entry name" value="PEPSIN"/>
</dbReference>
<keyword evidence="2 8" id="KW-0645">Protease</keyword>
<feature type="active site" evidence="6">
    <location>
        <position position="86"/>
    </location>
</feature>
<dbReference type="GO" id="GO:0006508">
    <property type="term" value="P:proteolysis"/>
    <property type="evidence" value="ECO:0007669"/>
    <property type="project" value="UniProtKB-KW"/>
</dbReference>
<dbReference type="Pfam" id="PF00026">
    <property type="entry name" value="Asp"/>
    <property type="match status" value="1"/>
</dbReference>
<evidence type="ECO:0000256" key="1">
    <source>
        <dbReference type="ARBA" id="ARBA00007447"/>
    </source>
</evidence>
<evidence type="ECO:0000256" key="4">
    <source>
        <dbReference type="ARBA" id="ARBA00022750"/>
    </source>
</evidence>
<dbReference type="MEROPS" id="A01.082"/>
<dbReference type="CDD" id="cd05474">
    <property type="entry name" value="SAP_like"/>
    <property type="match status" value="1"/>
</dbReference>
<dbReference type="AlphaFoldDB" id="A0A024SG75"/>
<dbReference type="KEGG" id="trr:M419DRAFT_140846"/>
<accession>A0A024SG75</accession>
<dbReference type="OrthoDB" id="771136at2759"/>
<evidence type="ECO:0000256" key="3">
    <source>
        <dbReference type="ARBA" id="ARBA00022729"/>
    </source>
</evidence>
<dbReference type="InterPro" id="IPR001461">
    <property type="entry name" value="Aspartic_peptidase_A1"/>
</dbReference>
<evidence type="ECO:0000259" key="11">
    <source>
        <dbReference type="PROSITE" id="PS51767"/>
    </source>
</evidence>